<dbReference type="RefSeq" id="WP_119793219.1">
    <property type="nucleotide sequence ID" value="NZ_QYZD01000007.1"/>
</dbReference>
<dbReference type="EMBL" id="QYZD01000007">
    <property type="protein sequence ID" value="RJG24228.1"/>
    <property type="molecule type" value="Genomic_DNA"/>
</dbReference>
<dbReference type="OrthoDB" id="9795247at2"/>
<organism evidence="2 3">
    <name type="scientific">Paenibacillus thiaminolyticus</name>
    <name type="common">Bacillus thiaminolyticus</name>
    <dbReference type="NCBI Taxonomy" id="49283"/>
    <lineage>
        <taxon>Bacteria</taxon>
        <taxon>Bacillati</taxon>
        <taxon>Bacillota</taxon>
        <taxon>Bacilli</taxon>
        <taxon>Bacillales</taxon>
        <taxon>Paenibacillaceae</taxon>
        <taxon>Paenibacillus</taxon>
    </lineage>
</organism>
<dbReference type="InterPro" id="IPR043129">
    <property type="entry name" value="ATPase_NBD"/>
</dbReference>
<sequence length="292" mass="31449">MKIVAADIGGTTTKIGLCDESGRIERFQEYDTESKRGGEHVIGKLIAHLEEYSGYDAIAVSTAGQVDADAGVIVYANENIPGYTGMRIADRLTERFGKPVRVENDVNAAALGEGRFGAGRSYADFLCLTYGTGIGGAIVLNGGIYRGANGVAAEFGHMMTHAWAERRDPEFKPYYEQFASTTALVHMARQVDPECINGRILFDKIDKGNEPLRRVVDDWITEVAAGLASIVHIFNPSAIVVGGGVMERDELVRQAEARTKEFIMASFAGVRIVKASLGNKAGLLGAASRFLP</sequence>
<dbReference type="SUPFAM" id="SSF53067">
    <property type="entry name" value="Actin-like ATPase domain"/>
    <property type="match status" value="1"/>
</dbReference>
<comment type="caution">
    <text evidence="2">The sequence shown here is derived from an EMBL/GenBank/DDBJ whole genome shotgun (WGS) entry which is preliminary data.</text>
</comment>
<evidence type="ECO:0000313" key="2">
    <source>
        <dbReference type="EMBL" id="RJG24228.1"/>
    </source>
</evidence>
<reference evidence="2 3" key="1">
    <citation type="submission" date="2018-09" db="EMBL/GenBank/DDBJ databases">
        <title>Paenibacillus SK2017-BO5.</title>
        <authorList>
            <person name="Piskunova J.V."/>
            <person name="Dubiley S.A."/>
            <person name="Severinov K.V."/>
        </authorList>
    </citation>
    <scope>NUCLEOTIDE SEQUENCE [LARGE SCALE GENOMIC DNA]</scope>
    <source>
        <strain evidence="2 3">BO5</strain>
    </source>
</reference>
<name>A0A3A3GIR1_PANTH</name>
<comment type="similarity">
    <text evidence="1">Belongs to the ROK (NagC/XylR) family.</text>
</comment>
<dbReference type="PANTHER" id="PTHR18964">
    <property type="entry name" value="ROK (REPRESSOR, ORF, KINASE) FAMILY"/>
    <property type="match status" value="1"/>
</dbReference>
<dbReference type="Gene3D" id="3.30.420.40">
    <property type="match status" value="2"/>
</dbReference>
<dbReference type="AlphaFoldDB" id="A0A3A3GIR1"/>
<dbReference type="Proteomes" id="UP000266177">
    <property type="component" value="Unassembled WGS sequence"/>
</dbReference>
<protein>
    <submittedName>
        <fullName evidence="2">ROK family protein</fullName>
    </submittedName>
</protein>
<dbReference type="CDD" id="cd24068">
    <property type="entry name" value="ASKHA_NBD_ROK_FnNanK-like"/>
    <property type="match status" value="1"/>
</dbReference>
<evidence type="ECO:0000313" key="3">
    <source>
        <dbReference type="Proteomes" id="UP000266177"/>
    </source>
</evidence>
<evidence type="ECO:0000256" key="1">
    <source>
        <dbReference type="ARBA" id="ARBA00006479"/>
    </source>
</evidence>
<dbReference type="PANTHER" id="PTHR18964:SF165">
    <property type="entry name" value="BETA-GLUCOSIDE KINASE"/>
    <property type="match status" value="1"/>
</dbReference>
<dbReference type="InterPro" id="IPR000600">
    <property type="entry name" value="ROK"/>
</dbReference>
<gene>
    <name evidence="2" type="ORF">DQX05_10175</name>
</gene>
<dbReference type="Pfam" id="PF00480">
    <property type="entry name" value="ROK"/>
    <property type="match status" value="1"/>
</dbReference>
<accession>A0A3A3GIR1</accession>
<proteinExistence type="inferred from homology"/>